<gene>
    <name evidence="5" type="ORF">MNBD_GAMMA06-257</name>
</gene>
<feature type="domain" description="HTH arsR-type" evidence="4">
    <location>
        <begin position="5"/>
        <end position="103"/>
    </location>
</feature>
<dbReference type="GO" id="GO:0003677">
    <property type="term" value="F:DNA binding"/>
    <property type="evidence" value="ECO:0007669"/>
    <property type="project" value="UniProtKB-KW"/>
</dbReference>
<evidence type="ECO:0000256" key="2">
    <source>
        <dbReference type="ARBA" id="ARBA00023125"/>
    </source>
</evidence>
<dbReference type="PROSITE" id="PS50987">
    <property type="entry name" value="HTH_ARSR_2"/>
    <property type="match status" value="1"/>
</dbReference>
<dbReference type="NCBIfam" id="NF007528">
    <property type="entry name" value="PRK10141.1"/>
    <property type="match status" value="1"/>
</dbReference>
<dbReference type="SMART" id="SM00418">
    <property type="entry name" value="HTH_ARSR"/>
    <property type="match status" value="1"/>
</dbReference>
<keyword evidence="3" id="KW-0804">Transcription</keyword>
<dbReference type="FunFam" id="1.10.10.10:FF:000279">
    <property type="entry name" value="Transcriptional regulator, ArsR family"/>
    <property type="match status" value="1"/>
</dbReference>
<reference evidence="5" key="1">
    <citation type="submission" date="2018-06" db="EMBL/GenBank/DDBJ databases">
        <authorList>
            <person name="Zhirakovskaya E."/>
        </authorList>
    </citation>
    <scope>NUCLEOTIDE SEQUENCE</scope>
</reference>
<protein>
    <submittedName>
        <fullName evidence="5">Arsenical resistance operon repressor</fullName>
    </submittedName>
</protein>
<evidence type="ECO:0000256" key="1">
    <source>
        <dbReference type="ARBA" id="ARBA00023015"/>
    </source>
</evidence>
<dbReference type="InterPro" id="IPR011991">
    <property type="entry name" value="ArsR-like_HTH"/>
</dbReference>
<dbReference type="PANTHER" id="PTHR33154">
    <property type="entry name" value="TRANSCRIPTIONAL REGULATOR, ARSR FAMILY"/>
    <property type="match status" value="1"/>
</dbReference>
<dbReference type="Gene3D" id="1.10.10.10">
    <property type="entry name" value="Winged helix-like DNA-binding domain superfamily/Winged helix DNA-binding domain"/>
    <property type="match status" value="1"/>
</dbReference>
<dbReference type="InterPro" id="IPR051081">
    <property type="entry name" value="HTH_MetalResp_TranReg"/>
</dbReference>
<accession>A0A3B0WCA6</accession>
<keyword evidence="2" id="KW-0238">DNA-binding</keyword>
<evidence type="ECO:0000259" key="4">
    <source>
        <dbReference type="PROSITE" id="PS50987"/>
    </source>
</evidence>
<dbReference type="InterPro" id="IPR036390">
    <property type="entry name" value="WH_DNA-bd_sf"/>
</dbReference>
<dbReference type="SUPFAM" id="SSF46785">
    <property type="entry name" value="Winged helix' DNA-binding domain"/>
    <property type="match status" value="1"/>
</dbReference>
<dbReference type="AlphaFoldDB" id="A0A3B0WCA6"/>
<organism evidence="5">
    <name type="scientific">hydrothermal vent metagenome</name>
    <dbReference type="NCBI Taxonomy" id="652676"/>
    <lineage>
        <taxon>unclassified sequences</taxon>
        <taxon>metagenomes</taxon>
        <taxon>ecological metagenomes</taxon>
    </lineage>
</organism>
<name>A0A3B0WCA6_9ZZZZ</name>
<evidence type="ECO:0000256" key="3">
    <source>
        <dbReference type="ARBA" id="ARBA00023163"/>
    </source>
</evidence>
<dbReference type="Pfam" id="PF01022">
    <property type="entry name" value="HTH_5"/>
    <property type="match status" value="1"/>
</dbReference>
<dbReference type="EMBL" id="UOFD01000064">
    <property type="protein sequence ID" value="VAW53618.1"/>
    <property type="molecule type" value="Genomic_DNA"/>
</dbReference>
<dbReference type="PRINTS" id="PR00778">
    <property type="entry name" value="HTHARSR"/>
</dbReference>
<dbReference type="NCBIfam" id="NF033788">
    <property type="entry name" value="HTH_metalloreg"/>
    <property type="match status" value="1"/>
</dbReference>
<keyword evidence="1" id="KW-0805">Transcription regulation</keyword>
<sequence length="125" mass="14480">MGKRILCFMLNEADHFFKMLADSTRLRCLMLMQAEGELCVCELTHALDLSQPKISRHLAHLRDAGILVARRNGTWMYYRINPDLQSWALSILQTTLDSIRETEPFISDKKILSTMDNRPEFKCCS</sequence>
<dbReference type="CDD" id="cd00090">
    <property type="entry name" value="HTH_ARSR"/>
    <property type="match status" value="1"/>
</dbReference>
<dbReference type="GO" id="GO:0003700">
    <property type="term" value="F:DNA-binding transcription factor activity"/>
    <property type="evidence" value="ECO:0007669"/>
    <property type="project" value="InterPro"/>
</dbReference>
<dbReference type="InterPro" id="IPR001845">
    <property type="entry name" value="HTH_ArsR_DNA-bd_dom"/>
</dbReference>
<evidence type="ECO:0000313" key="5">
    <source>
        <dbReference type="EMBL" id="VAW53618.1"/>
    </source>
</evidence>
<dbReference type="InterPro" id="IPR036388">
    <property type="entry name" value="WH-like_DNA-bd_sf"/>
</dbReference>
<proteinExistence type="predicted"/>
<dbReference type="PANTHER" id="PTHR33154:SF18">
    <property type="entry name" value="ARSENICAL RESISTANCE OPERON REPRESSOR"/>
    <property type="match status" value="1"/>
</dbReference>